<dbReference type="Proteomes" id="UP001140091">
    <property type="component" value="Unassembled WGS sequence"/>
</dbReference>
<sequence length="81" mass="9011">MILSTTAYYFLRCCPNAQKIVCLGNFEYGKQVIAAIRAACPKVEMLTGIQLEGPNEKNEKMSEEHKDAADVARTEVLEFGL</sequence>
<keyword evidence="2" id="KW-1185">Reference proteome</keyword>
<evidence type="ECO:0000313" key="2">
    <source>
        <dbReference type="Proteomes" id="UP001140091"/>
    </source>
</evidence>
<organism evidence="1 2">
    <name type="scientific">Candolleomyces eurysporus</name>
    <dbReference type="NCBI Taxonomy" id="2828524"/>
    <lineage>
        <taxon>Eukaryota</taxon>
        <taxon>Fungi</taxon>
        <taxon>Dikarya</taxon>
        <taxon>Basidiomycota</taxon>
        <taxon>Agaricomycotina</taxon>
        <taxon>Agaricomycetes</taxon>
        <taxon>Agaricomycetidae</taxon>
        <taxon>Agaricales</taxon>
        <taxon>Agaricineae</taxon>
        <taxon>Psathyrellaceae</taxon>
        <taxon>Candolleomyces</taxon>
    </lineage>
</organism>
<proteinExistence type="predicted"/>
<protein>
    <submittedName>
        <fullName evidence="1">Uncharacterized protein</fullName>
    </submittedName>
</protein>
<reference evidence="1" key="1">
    <citation type="submission" date="2022-06" db="EMBL/GenBank/DDBJ databases">
        <title>Genome Sequence of Candolleomyces eurysporus.</title>
        <authorList>
            <person name="Buettner E."/>
        </authorList>
    </citation>
    <scope>NUCLEOTIDE SEQUENCE</scope>
    <source>
        <strain evidence="1">VTCC 930004</strain>
    </source>
</reference>
<dbReference type="AlphaFoldDB" id="A0A9W8IRR7"/>
<dbReference type="OrthoDB" id="3251070at2759"/>
<gene>
    <name evidence="1" type="ORF">H1R20_g15262</name>
</gene>
<name>A0A9W8IRR7_9AGAR</name>
<feature type="non-terminal residue" evidence="1">
    <location>
        <position position="81"/>
    </location>
</feature>
<evidence type="ECO:0000313" key="1">
    <source>
        <dbReference type="EMBL" id="KAJ2921841.1"/>
    </source>
</evidence>
<comment type="caution">
    <text evidence="1">The sequence shown here is derived from an EMBL/GenBank/DDBJ whole genome shotgun (WGS) entry which is preliminary data.</text>
</comment>
<dbReference type="EMBL" id="JANBPK010001544">
    <property type="protein sequence ID" value="KAJ2921841.1"/>
    <property type="molecule type" value="Genomic_DNA"/>
</dbReference>
<accession>A0A9W8IRR7</accession>